<feature type="chain" id="PRO_5046244336" description="Sporulation protein" evidence="1">
    <location>
        <begin position="23"/>
        <end position="143"/>
    </location>
</feature>
<organism evidence="2 3">
    <name type="scientific">Paenibacillus gansuensis</name>
    <dbReference type="NCBI Taxonomy" id="306542"/>
    <lineage>
        <taxon>Bacteria</taxon>
        <taxon>Bacillati</taxon>
        <taxon>Bacillota</taxon>
        <taxon>Bacilli</taxon>
        <taxon>Bacillales</taxon>
        <taxon>Paenibacillaceae</taxon>
        <taxon>Paenibacillus</taxon>
    </lineage>
</organism>
<reference evidence="3" key="1">
    <citation type="journal article" date="2019" name="Int. J. Syst. Evol. Microbiol.">
        <title>The Global Catalogue of Microorganisms (GCM) 10K type strain sequencing project: providing services to taxonomists for standard genome sequencing and annotation.</title>
        <authorList>
            <consortium name="The Broad Institute Genomics Platform"/>
            <consortium name="The Broad Institute Genome Sequencing Center for Infectious Disease"/>
            <person name="Wu L."/>
            <person name="Ma J."/>
        </authorList>
    </citation>
    <scope>NUCLEOTIDE SEQUENCE [LARGE SCALE GENOMIC DNA]</scope>
    <source>
        <strain evidence="3">KCTC 3950</strain>
    </source>
</reference>
<protein>
    <recommendedName>
        <fullName evidence="4">Sporulation protein</fullName>
    </recommendedName>
</protein>
<name>A0ABW5PGL0_9BACL</name>
<dbReference type="Proteomes" id="UP001597541">
    <property type="component" value="Unassembled WGS sequence"/>
</dbReference>
<dbReference type="EMBL" id="JBHUME010000012">
    <property type="protein sequence ID" value="MFD2614567.1"/>
    <property type="molecule type" value="Genomic_DNA"/>
</dbReference>
<proteinExistence type="predicted"/>
<keyword evidence="1" id="KW-0732">Signal</keyword>
<comment type="caution">
    <text evidence="2">The sequence shown here is derived from an EMBL/GenBank/DDBJ whole genome shotgun (WGS) entry which is preliminary data.</text>
</comment>
<keyword evidence="3" id="KW-1185">Reference proteome</keyword>
<evidence type="ECO:0000313" key="3">
    <source>
        <dbReference type="Proteomes" id="UP001597541"/>
    </source>
</evidence>
<evidence type="ECO:0000256" key="1">
    <source>
        <dbReference type="SAM" id="SignalP"/>
    </source>
</evidence>
<sequence>MLRRRVTVVLLGAALTMAPGCASGGGGTNGADRNVKGYADDGYLGMSSANPNLRISPTGRTNASDINLMRQAIFSIPEVKNAEITMNGPHANVNLVLVKGLAREEVRRVENQAKDLLQLNVPRYAFRVTSGARRFGLFSSPMR</sequence>
<evidence type="ECO:0000313" key="2">
    <source>
        <dbReference type="EMBL" id="MFD2614567.1"/>
    </source>
</evidence>
<accession>A0ABW5PGL0</accession>
<dbReference type="RefSeq" id="WP_377605559.1">
    <property type="nucleotide sequence ID" value="NZ_JBHUME010000012.1"/>
</dbReference>
<gene>
    <name evidence="2" type="ORF">ACFSUF_19320</name>
</gene>
<evidence type="ECO:0008006" key="4">
    <source>
        <dbReference type="Google" id="ProtNLM"/>
    </source>
</evidence>
<feature type="signal peptide" evidence="1">
    <location>
        <begin position="1"/>
        <end position="22"/>
    </location>
</feature>